<dbReference type="VEuPathDB" id="HostDB:ENSMUSG00000072754"/>
<dbReference type="ExpressionAtlas" id="A0A087WQJ6">
    <property type="expression patterns" value="baseline and differential"/>
</dbReference>
<protein>
    <submittedName>
        <fullName evidence="2">Leucine rich colipase-like 1</fullName>
    </submittedName>
</protein>
<dbReference type="HOGENOM" id="CLU_3224392_0_0_1"/>
<keyword evidence="4" id="KW-1185">Reference proteome</keyword>
<dbReference type="Ensembl" id="ENSMUST00000186408.7">
    <property type="protein sequence ID" value="ENSMUSP00000140222.2"/>
    <property type="gene ID" value="ENSMUSG00000072754.10"/>
</dbReference>
<sequence length="44" mass="5023">MSVSVWPPLLLLLLLLLLWAVPTFQDKNTRVSAYKVRQHSSTLS</sequence>
<gene>
    <name evidence="2 3" type="primary">Lrcol1</name>
</gene>
<dbReference type="AlphaFoldDB" id="A0A087WQJ6"/>
<dbReference type="Proteomes" id="UP000000589">
    <property type="component" value="Chromosome 5"/>
</dbReference>
<keyword evidence="1" id="KW-0732">Signal</keyword>
<proteinExistence type="predicted"/>
<reference evidence="2 4" key="2">
    <citation type="journal article" date="2011" name="PLoS Biol.">
        <title>Modernizing reference genome assemblies.</title>
        <authorList>
            <person name="Church D.M."/>
            <person name="Schneider V.A."/>
            <person name="Graves T."/>
            <person name="Auger K."/>
            <person name="Cunningham F."/>
            <person name="Bouk N."/>
            <person name="Chen H.C."/>
            <person name="Agarwala R."/>
            <person name="McLaren W.M."/>
            <person name="Ritchie G.R."/>
            <person name="Albracht D."/>
            <person name="Kremitzki M."/>
            <person name="Rock S."/>
            <person name="Kotkiewicz H."/>
            <person name="Kremitzki C."/>
            <person name="Wollam A."/>
            <person name="Trani L."/>
            <person name="Fulton L."/>
            <person name="Fulton R."/>
            <person name="Matthews L."/>
            <person name="Whitehead S."/>
            <person name="Chow W."/>
            <person name="Torrance J."/>
            <person name="Dunn M."/>
            <person name="Harden G."/>
            <person name="Threadgold G."/>
            <person name="Wood J."/>
            <person name="Collins J."/>
            <person name="Heath P."/>
            <person name="Griffiths G."/>
            <person name="Pelan S."/>
            <person name="Grafham D."/>
            <person name="Eichler E.E."/>
            <person name="Weinstock G."/>
            <person name="Mardis E.R."/>
            <person name="Wilson R.K."/>
            <person name="Howe K."/>
            <person name="Flicek P."/>
            <person name="Hubbard T."/>
        </authorList>
    </citation>
    <scope>NUCLEOTIDE SEQUENCE [LARGE SCALE GENOMIC DNA]</scope>
    <source>
        <strain evidence="2 4">C57BL/6J</strain>
    </source>
</reference>
<dbReference type="MGI" id="MGI:2686525">
    <property type="gene designation" value="Lrcol1"/>
</dbReference>
<dbReference type="Bgee" id="ENSMUSG00000072754">
    <property type="expression patterns" value="Expressed in epiblast cell in embryo and 6 other cell types or tissues"/>
</dbReference>
<evidence type="ECO:0000313" key="3">
    <source>
        <dbReference type="MGI" id="MGI:2686525"/>
    </source>
</evidence>
<reference evidence="2 4" key="1">
    <citation type="journal article" date="2009" name="PLoS Biol.">
        <title>Lineage-specific biology revealed by a finished genome assembly of the mouse.</title>
        <authorList>
            <consortium name="Mouse Genome Sequencing Consortium"/>
            <person name="Church D.M."/>
            <person name="Goodstadt L."/>
            <person name="Hillier L.W."/>
            <person name="Zody M.C."/>
            <person name="Goldstein S."/>
            <person name="She X."/>
            <person name="Bult C.J."/>
            <person name="Agarwala R."/>
            <person name="Cherry J.L."/>
            <person name="DiCuccio M."/>
            <person name="Hlavina W."/>
            <person name="Kapustin Y."/>
            <person name="Meric P."/>
            <person name="Maglott D."/>
            <person name="Birtle Z."/>
            <person name="Marques A.C."/>
            <person name="Graves T."/>
            <person name="Zhou S."/>
            <person name="Teague B."/>
            <person name="Potamousis K."/>
            <person name="Churas C."/>
            <person name="Place M."/>
            <person name="Herschleb J."/>
            <person name="Runnheim R."/>
            <person name="Forrest D."/>
            <person name="Amos-Landgraf J."/>
            <person name="Schwartz D.C."/>
            <person name="Cheng Z."/>
            <person name="Lindblad-Toh K."/>
            <person name="Eichler E.E."/>
            <person name="Ponting C.P."/>
        </authorList>
    </citation>
    <scope>NUCLEOTIDE SEQUENCE [LARGE SCALE GENOMIC DNA]</scope>
    <source>
        <strain evidence="2 4">C57BL/6J</strain>
    </source>
</reference>
<reference evidence="2" key="4">
    <citation type="submission" date="2025-09" db="UniProtKB">
        <authorList>
            <consortium name="Ensembl"/>
        </authorList>
    </citation>
    <scope>IDENTIFICATION</scope>
    <source>
        <strain evidence="2">C57BL/6J</strain>
    </source>
</reference>
<feature type="chain" id="PRO_5001831822" evidence="1">
    <location>
        <begin position="26"/>
        <end position="44"/>
    </location>
</feature>
<dbReference type="GeneTree" id="ENSGT00390000012041"/>
<name>A0A087WQJ6_MOUSE</name>
<evidence type="ECO:0000313" key="4">
    <source>
        <dbReference type="Proteomes" id="UP000000589"/>
    </source>
</evidence>
<evidence type="ECO:0000313" key="2">
    <source>
        <dbReference type="Ensembl" id="ENSMUSP00000140222.2"/>
    </source>
</evidence>
<evidence type="ECO:0000256" key="1">
    <source>
        <dbReference type="SAM" id="SignalP"/>
    </source>
</evidence>
<feature type="signal peptide" evidence="1">
    <location>
        <begin position="1"/>
        <end position="25"/>
    </location>
</feature>
<organism evidence="2 4">
    <name type="scientific">Mus musculus</name>
    <name type="common">Mouse</name>
    <dbReference type="NCBI Taxonomy" id="10090"/>
    <lineage>
        <taxon>Eukaryota</taxon>
        <taxon>Metazoa</taxon>
        <taxon>Chordata</taxon>
        <taxon>Craniata</taxon>
        <taxon>Vertebrata</taxon>
        <taxon>Euteleostomi</taxon>
        <taxon>Mammalia</taxon>
        <taxon>Eutheria</taxon>
        <taxon>Euarchontoglires</taxon>
        <taxon>Glires</taxon>
        <taxon>Rodentia</taxon>
        <taxon>Myomorpha</taxon>
        <taxon>Muroidea</taxon>
        <taxon>Muridae</taxon>
        <taxon>Murinae</taxon>
        <taxon>Mus</taxon>
        <taxon>Mus</taxon>
    </lineage>
</organism>
<dbReference type="AGR" id="MGI:2686525"/>
<reference evidence="2" key="3">
    <citation type="submission" date="2025-08" db="UniProtKB">
        <authorList>
            <consortium name="Ensembl"/>
        </authorList>
    </citation>
    <scope>IDENTIFICATION</scope>
    <source>
        <strain evidence="2">C57BL/6J</strain>
    </source>
</reference>
<dbReference type="SMR" id="A0A087WQJ6"/>
<accession>A0A087WQJ6</accession>